<dbReference type="GO" id="GO:0005856">
    <property type="term" value="C:cytoskeleton"/>
    <property type="evidence" value="ECO:0007669"/>
    <property type="project" value="TreeGrafter"/>
</dbReference>
<dbReference type="GO" id="GO:0051015">
    <property type="term" value="F:actin filament binding"/>
    <property type="evidence" value="ECO:0007669"/>
    <property type="project" value="TreeGrafter"/>
</dbReference>
<dbReference type="RefSeq" id="XP_020434181.1">
    <property type="nucleotide sequence ID" value="XM_020575865.1"/>
</dbReference>
<dbReference type="PANTHER" id="PTHR10672">
    <property type="entry name" value="ADDUCIN"/>
    <property type="match status" value="1"/>
</dbReference>
<dbReference type="InterPro" id="IPR036409">
    <property type="entry name" value="Aldolase_II/adducin_N_sf"/>
</dbReference>
<dbReference type="InterPro" id="IPR051017">
    <property type="entry name" value="Aldolase-II_Adducin_sf"/>
</dbReference>
<evidence type="ECO:0000313" key="3">
    <source>
        <dbReference type="Proteomes" id="UP000001396"/>
    </source>
</evidence>
<comment type="caution">
    <text evidence="2">The sequence shown here is derived from an EMBL/GenBank/DDBJ whole genome shotgun (WGS) entry which is preliminary data.</text>
</comment>
<accession>D3B925</accession>
<dbReference type="GeneID" id="31360455"/>
<gene>
    <name evidence="2" type="ORF">PPL_04969</name>
</gene>
<evidence type="ECO:0000313" key="2">
    <source>
        <dbReference type="EMBL" id="EFA82064.1"/>
    </source>
</evidence>
<organism evidence="2 3">
    <name type="scientific">Heterostelium pallidum (strain ATCC 26659 / Pp 5 / PN500)</name>
    <name type="common">Cellular slime mold</name>
    <name type="synonym">Polysphondylium pallidum</name>
    <dbReference type="NCBI Taxonomy" id="670386"/>
    <lineage>
        <taxon>Eukaryota</taxon>
        <taxon>Amoebozoa</taxon>
        <taxon>Evosea</taxon>
        <taxon>Eumycetozoa</taxon>
        <taxon>Dictyostelia</taxon>
        <taxon>Acytosteliales</taxon>
        <taxon>Acytosteliaceae</taxon>
        <taxon>Heterostelium</taxon>
    </lineage>
</organism>
<dbReference type="InParanoid" id="D3B925"/>
<dbReference type="EMBL" id="ADBJ01000021">
    <property type="protein sequence ID" value="EFA82064.1"/>
    <property type="molecule type" value="Genomic_DNA"/>
</dbReference>
<sequence length="154" mass="16917">MAAMLVGLNENFDLGVAVSSMKCGLLENLCQNSMICGEVSYLDYEGISVGLDEQKHIQADLGPTAKNLILRNHGLLTLGGTIQECFLRMFFQVKACEIQVMAVSAVGGDLSKLNYGDDKYREQMLLLVLIKKLEANVAQAMLLVLCDIDNNDHF</sequence>
<dbReference type="InterPro" id="IPR001303">
    <property type="entry name" value="Aldolase_II/adducin_N"/>
</dbReference>
<proteinExistence type="predicted"/>
<dbReference type="PANTHER" id="PTHR10672:SF3">
    <property type="entry name" value="PROTEIN HU-LI TAI SHAO"/>
    <property type="match status" value="1"/>
</dbReference>
<name>D3B925_HETP5</name>
<dbReference type="Gene3D" id="3.40.225.10">
    <property type="entry name" value="Class II aldolase/adducin N-terminal domain"/>
    <property type="match status" value="1"/>
</dbReference>
<dbReference type="AlphaFoldDB" id="D3B925"/>
<dbReference type="Pfam" id="PF00596">
    <property type="entry name" value="Aldolase_II"/>
    <property type="match status" value="1"/>
</dbReference>
<protein>
    <recommendedName>
        <fullName evidence="1">Class II aldolase/adducin N-terminal domain-containing protein</fullName>
    </recommendedName>
</protein>
<dbReference type="SUPFAM" id="SSF53639">
    <property type="entry name" value="AraD/HMP-PK domain-like"/>
    <property type="match status" value="1"/>
</dbReference>
<feature type="domain" description="Class II aldolase/adducin N-terminal" evidence="1">
    <location>
        <begin position="15"/>
        <end position="100"/>
    </location>
</feature>
<evidence type="ECO:0000259" key="1">
    <source>
        <dbReference type="Pfam" id="PF00596"/>
    </source>
</evidence>
<reference evidence="2 3" key="1">
    <citation type="journal article" date="2011" name="Genome Res.">
        <title>Phylogeny-wide analysis of social amoeba genomes highlights ancient origins for complex intercellular communication.</title>
        <authorList>
            <person name="Heidel A.J."/>
            <person name="Lawal H.M."/>
            <person name="Felder M."/>
            <person name="Schilde C."/>
            <person name="Helps N.R."/>
            <person name="Tunggal B."/>
            <person name="Rivero F."/>
            <person name="John U."/>
            <person name="Schleicher M."/>
            <person name="Eichinger L."/>
            <person name="Platzer M."/>
            <person name="Noegel A.A."/>
            <person name="Schaap P."/>
            <person name="Gloeckner G."/>
        </authorList>
    </citation>
    <scope>NUCLEOTIDE SEQUENCE [LARGE SCALE GENOMIC DNA]</scope>
    <source>
        <strain evidence="3">ATCC 26659 / Pp 5 / PN500</strain>
    </source>
</reference>
<dbReference type="Proteomes" id="UP000001396">
    <property type="component" value="Unassembled WGS sequence"/>
</dbReference>
<dbReference type="STRING" id="670386.D3B925"/>
<keyword evidence="3" id="KW-1185">Reference proteome</keyword>